<feature type="compositionally biased region" description="Basic and acidic residues" evidence="7">
    <location>
        <begin position="98"/>
        <end position="114"/>
    </location>
</feature>
<dbReference type="EMBL" id="FOVR01000002">
    <property type="protein sequence ID" value="SFN78417.1"/>
    <property type="molecule type" value="Genomic_DNA"/>
</dbReference>
<feature type="domain" description="ABC transmembrane type-1" evidence="10">
    <location>
        <begin position="296"/>
        <end position="575"/>
    </location>
</feature>
<feature type="transmembrane region" description="Helical" evidence="8">
    <location>
        <begin position="330"/>
        <end position="347"/>
    </location>
</feature>
<keyword evidence="12" id="KW-1185">Reference proteome</keyword>
<dbReference type="InterPro" id="IPR036640">
    <property type="entry name" value="ABC1_TM_sf"/>
</dbReference>
<evidence type="ECO:0000259" key="9">
    <source>
        <dbReference type="PROSITE" id="PS50893"/>
    </source>
</evidence>
<evidence type="ECO:0000256" key="1">
    <source>
        <dbReference type="ARBA" id="ARBA00004651"/>
    </source>
</evidence>
<feature type="transmembrane region" description="Helical" evidence="8">
    <location>
        <begin position="546"/>
        <end position="568"/>
    </location>
</feature>
<evidence type="ECO:0000256" key="5">
    <source>
        <dbReference type="ARBA" id="ARBA00022989"/>
    </source>
</evidence>
<dbReference type="AlphaFoldDB" id="A0A1I5BUN3"/>
<evidence type="ECO:0000256" key="6">
    <source>
        <dbReference type="ARBA" id="ARBA00023136"/>
    </source>
</evidence>
<keyword evidence="3" id="KW-0547">Nucleotide-binding</keyword>
<keyword evidence="6 8" id="KW-0472">Membrane</keyword>
<dbReference type="RefSeq" id="WP_090069011.1">
    <property type="nucleotide sequence ID" value="NZ_FOVR01000002.1"/>
</dbReference>
<dbReference type="InterPro" id="IPR039421">
    <property type="entry name" value="Type_1_exporter"/>
</dbReference>
<dbReference type="InterPro" id="IPR003593">
    <property type="entry name" value="AAA+_ATPase"/>
</dbReference>
<dbReference type="Gene3D" id="3.40.50.300">
    <property type="entry name" value="P-loop containing nucleotide triphosphate hydrolases"/>
    <property type="match status" value="1"/>
</dbReference>
<dbReference type="GO" id="GO:0005524">
    <property type="term" value="F:ATP binding"/>
    <property type="evidence" value="ECO:0007669"/>
    <property type="project" value="UniProtKB-KW"/>
</dbReference>
<protein>
    <submittedName>
        <fullName evidence="11">ATP-binding cassette, subfamily C, LapB</fullName>
    </submittedName>
</protein>
<evidence type="ECO:0000256" key="3">
    <source>
        <dbReference type="ARBA" id="ARBA00022741"/>
    </source>
</evidence>
<evidence type="ECO:0000256" key="7">
    <source>
        <dbReference type="SAM" id="MobiDB-lite"/>
    </source>
</evidence>
<name>A0A1I5BUN3_9HYPH</name>
<dbReference type="SUPFAM" id="SSF90123">
    <property type="entry name" value="ABC transporter transmembrane region"/>
    <property type="match status" value="1"/>
</dbReference>
<dbReference type="InterPro" id="IPR011527">
    <property type="entry name" value="ABC1_TM_dom"/>
</dbReference>
<feature type="region of interest" description="Disordered" evidence="7">
    <location>
        <begin position="93"/>
        <end position="126"/>
    </location>
</feature>
<evidence type="ECO:0000313" key="11">
    <source>
        <dbReference type="EMBL" id="SFN78417.1"/>
    </source>
</evidence>
<dbReference type="STRING" id="655353.SAMN04488056_1023"/>
<evidence type="ECO:0000259" key="10">
    <source>
        <dbReference type="PROSITE" id="PS50929"/>
    </source>
</evidence>
<dbReference type="Gene3D" id="1.20.1560.10">
    <property type="entry name" value="ABC transporter type 1, transmembrane domain"/>
    <property type="match status" value="1"/>
</dbReference>
<dbReference type="SMART" id="SM00382">
    <property type="entry name" value="AAA"/>
    <property type="match status" value="1"/>
</dbReference>
<dbReference type="PANTHER" id="PTHR24221">
    <property type="entry name" value="ATP-BINDING CASSETTE SUB-FAMILY B"/>
    <property type="match status" value="1"/>
</dbReference>
<feature type="domain" description="ABC transporter" evidence="9">
    <location>
        <begin position="609"/>
        <end position="844"/>
    </location>
</feature>
<evidence type="ECO:0000313" key="12">
    <source>
        <dbReference type="Proteomes" id="UP000199236"/>
    </source>
</evidence>
<organism evidence="11 12">
    <name type="scientific">Cohaesibacter marisflavi</name>
    <dbReference type="NCBI Taxonomy" id="655353"/>
    <lineage>
        <taxon>Bacteria</taxon>
        <taxon>Pseudomonadati</taxon>
        <taxon>Pseudomonadota</taxon>
        <taxon>Alphaproteobacteria</taxon>
        <taxon>Hyphomicrobiales</taxon>
        <taxon>Cohaesibacteraceae</taxon>
    </lineage>
</organism>
<dbReference type="Proteomes" id="UP000199236">
    <property type="component" value="Unassembled WGS sequence"/>
</dbReference>
<dbReference type="GO" id="GO:0016887">
    <property type="term" value="F:ATP hydrolysis activity"/>
    <property type="evidence" value="ECO:0007669"/>
    <property type="project" value="InterPro"/>
</dbReference>
<feature type="transmembrane region" description="Helical" evidence="8">
    <location>
        <begin position="292"/>
        <end position="318"/>
    </location>
</feature>
<dbReference type="InterPro" id="IPR003439">
    <property type="entry name" value="ABC_transporter-like_ATP-bd"/>
</dbReference>
<dbReference type="GO" id="GO:0005886">
    <property type="term" value="C:plasma membrane"/>
    <property type="evidence" value="ECO:0007669"/>
    <property type="project" value="UniProtKB-SubCell"/>
</dbReference>
<evidence type="ECO:0000256" key="2">
    <source>
        <dbReference type="ARBA" id="ARBA00022692"/>
    </source>
</evidence>
<keyword evidence="5 8" id="KW-1133">Transmembrane helix</keyword>
<dbReference type="GO" id="GO:0034040">
    <property type="term" value="F:ATPase-coupled lipid transmembrane transporter activity"/>
    <property type="evidence" value="ECO:0007669"/>
    <property type="project" value="TreeGrafter"/>
</dbReference>
<dbReference type="Pfam" id="PF00005">
    <property type="entry name" value="ABC_tran"/>
    <property type="match status" value="1"/>
</dbReference>
<dbReference type="SUPFAM" id="SSF52540">
    <property type="entry name" value="P-loop containing nucleoside triphosphate hydrolases"/>
    <property type="match status" value="1"/>
</dbReference>
<sequence>MIDDTRRRNGQSSNKEQPGPEEQRAQGVGKLQIKPIAPAKRSGRGKARGKPMLLKRADDNPLEGATLSEAARHASEEDVSLAELADYSADQHFAADVGKSKPEERKDRNAEEAYRPACSSESLSGQEMPFSDFEQRLGIKERWSGIDYTSSAGRCVQVLLALIGWAGSGRHLAQVLPHFNTVHDMTGLRAVLTRLNYVAISDEAKLATLSEEKLPCLYQDEADDTVRIVLSVDFGADRITCFNGRTGEEEIIACPGQPVIIHHIKPLDVVSRTRFVQSFGWVTHAAASFRKLFFSLFVINFGINLAAMAVPIFIMTVYGYAIPSKAPGSLMMFVLGVGMIVAADYALRSLRTRILAYVGARFDTALSVEVFQRLLYLPYSMVQNASIGAQLARLRQFEKLREIFLGSFGTAVLDLPFVLVFITAIALIGGWIAAIPATLVGLYAILAMVTIPIAKRQTMQSGDAKSKKQNIMMELFLMHREIKNVGGEAIWQKRYEDAAASFAALDFRAQHFSRQVQTISQALSMGAGITTLGAGTIMVMEGDLGVGGLIAIMALIWRVLAPLQNAFLSLSRVGKLIEAIRMVNNLMRTQPERMPGIVPSISRKFQGHISTKNLSFRYPQAADAAIKNANVTINPGEIVAITGPSGGGKSTFLKLLAGLYRPVAGAVGFDHLDIRQIDLGELRFEISYQPDNATFFYGTVAQNFHLNDPEADCAKMAGLMQTFDIEADHPDLPEGMETRLKAETVHQMSDALKQKLLLCRSFSKSATYYFLDEPANYLDFETDHKFMDHLQAMRGEATILFTTQRPSHMKMADRILVLHEGQVIMNGPPEKILPQLDSFNKSVA</sequence>
<dbReference type="InterPro" id="IPR027417">
    <property type="entry name" value="P-loop_NTPase"/>
</dbReference>
<keyword evidence="4 11" id="KW-0067">ATP-binding</keyword>
<dbReference type="GO" id="GO:0140359">
    <property type="term" value="F:ABC-type transporter activity"/>
    <property type="evidence" value="ECO:0007669"/>
    <property type="project" value="InterPro"/>
</dbReference>
<comment type="subcellular location">
    <subcellularLocation>
        <location evidence="1">Cell membrane</location>
        <topology evidence="1">Multi-pass membrane protein</topology>
    </subcellularLocation>
</comment>
<reference evidence="11 12" key="1">
    <citation type="submission" date="2016-10" db="EMBL/GenBank/DDBJ databases">
        <authorList>
            <person name="de Groot N.N."/>
        </authorList>
    </citation>
    <scope>NUCLEOTIDE SEQUENCE [LARGE SCALE GENOMIC DNA]</scope>
    <source>
        <strain evidence="11 12">CGMCC 1.9157</strain>
    </source>
</reference>
<dbReference type="OrthoDB" id="9806127at2"/>
<feature type="transmembrane region" description="Helical" evidence="8">
    <location>
        <begin position="431"/>
        <end position="451"/>
    </location>
</feature>
<feature type="transmembrane region" description="Helical" evidence="8">
    <location>
        <begin position="403"/>
        <end position="425"/>
    </location>
</feature>
<proteinExistence type="predicted"/>
<dbReference type="PROSITE" id="PS50929">
    <property type="entry name" value="ABC_TM1F"/>
    <property type="match status" value="1"/>
</dbReference>
<feature type="region of interest" description="Disordered" evidence="7">
    <location>
        <begin position="1"/>
        <end position="75"/>
    </location>
</feature>
<dbReference type="PROSITE" id="PS50893">
    <property type="entry name" value="ABC_TRANSPORTER_2"/>
    <property type="match status" value="1"/>
</dbReference>
<accession>A0A1I5BUN3</accession>
<dbReference type="Pfam" id="PF00664">
    <property type="entry name" value="ABC_membrane"/>
    <property type="match status" value="1"/>
</dbReference>
<keyword evidence="2 8" id="KW-0812">Transmembrane</keyword>
<gene>
    <name evidence="11" type="ORF">SAMN04488056_1023</name>
</gene>
<dbReference type="PANTHER" id="PTHR24221:SF248">
    <property type="entry name" value="ABC TRANSPORTER TRANSMEMBRANE REGION"/>
    <property type="match status" value="1"/>
</dbReference>
<evidence type="ECO:0000256" key="8">
    <source>
        <dbReference type="SAM" id="Phobius"/>
    </source>
</evidence>
<evidence type="ECO:0000256" key="4">
    <source>
        <dbReference type="ARBA" id="ARBA00022840"/>
    </source>
</evidence>